<reference evidence="3 4" key="1">
    <citation type="submission" date="2012-12" db="EMBL/GenBank/DDBJ databases">
        <title>Genome assembly of Fulvivirga imtechensis AK7.</title>
        <authorList>
            <person name="Nupur N."/>
            <person name="Khatri I."/>
            <person name="Kumar R."/>
            <person name="Subramanian S."/>
            <person name="Pinnaka A."/>
        </authorList>
    </citation>
    <scope>NUCLEOTIDE SEQUENCE [LARGE SCALE GENOMIC DNA]</scope>
    <source>
        <strain evidence="3 4">AK7</strain>
    </source>
</reference>
<evidence type="ECO:0000256" key="1">
    <source>
        <dbReference type="SAM" id="Coils"/>
    </source>
</evidence>
<feature type="chain" id="PRO_5003993525" description="Lipoprotein" evidence="2">
    <location>
        <begin position="24"/>
        <end position="166"/>
    </location>
</feature>
<comment type="caution">
    <text evidence="3">The sequence shown here is derived from an EMBL/GenBank/DDBJ whole genome shotgun (WGS) entry which is preliminary data.</text>
</comment>
<keyword evidence="2" id="KW-0732">Signal</keyword>
<sequence length="166" mass="18989">MKLVHRVVGISLIVLLSNCSSGAGESAYEKLLHKSDSLKKRNTNLMAAYDSISKAHKRVADQVGALDSLDTAWLETLAKHEVILKNHVVLLEKNQKLFDVHENFKAKRDQVTKEEFQSQISEMKQDHSEIRTELDQLEAEQETLNDQHKSIREKISKKTLEKIDNQ</sequence>
<dbReference type="AlphaFoldDB" id="L8JY83"/>
<name>L8JY83_9BACT</name>
<protein>
    <recommendedName>
        <fullName evidence="5">Lipoprotein</fullName>
    </recommendedName>
</protein>
<evidence type="ECO:0000313" key="3">
    <source>
        <dbReference type="EMBL" id="ELR73730.1"/>
    </source>
</evidence>
<feature type="coiled-coil region" evidence="1">
    <location>
        <begin position="113"/>
        <end position="154"/>
    </location>
</feature>
<evidence type="ECO:0000313" key="4">
    <source>
        <dbReference type="Proteomes" id="UP000011135"/>
    </source>
</evidence>
<evidence type="ECO:0008006" key="5">
    <source>
        <dbReference type="Google" id="ProtNLM"/>
    </source>
</evidence>
<evidence type="ECO:0000256" key="2">
    <source>
        <dbReference type="SAM" id="SignalP"/>
    </source>
</evidence>
<keyword evidence="4" id="KW-1185">Reference proteome</keyword>
<organism evidence="3 4">
    <name type="scientific">Fulvivirga imtechensis AK7</name>
    <dbReference type="NCBI Taxonomy" id="1237149"/>
    <lineage>
        <taxon>Bacteria</taxon>
        <taxon>Pseudomonadati</taxon>
        <taxon>Bacteroidota</taxon>
        <taxon>Cytophagia</taxon>
        <taxon>Cytophagales</taxon>
        <taxon>Fulvivirgaceae</taxon>
        <taxon>Fulvivirga</taxon>
    </lineage>
</organism>
<keyword evidence="1" id="KW-0175">Coiled coil</keyword>
<accession>L8JY83</accession>
<dbReference type="Proteomes" id="UP000011135">
    <property type="component" value="Unassembled WGS sequence"/>
</dbReference>
<feature type="signal peptide" evidence="2">
    <location>
        <begin position="1"/>
        <end position="23"/>
    </location>
</feature>
<dbReference type="eggNOG" id="ENOG5033HE7">
    <property type="taxonomic scope" value="Bacteria"/>
</dbReference>
<dbReference type="EMBL" id="AMZN01000002">
    <property type="protein sequence ID" value="ELR73730.1"/>
    <property type="molecule type" value="Genomic_DNA"/>
</dbReference>
<dbReference type="OrthoDB" id="1439187at2"/>
<dbReference type="STRING" id="1237149.C900_01340"/>
<proteinExistence type="predicted"/>
<dbReference type="RefSeq" id="WP_009577540.1">
    <property type="nucleotide sequence ID" value="NZ_AMZN01000002.1"/>
</dbReference>
<gene>
    <name evidence="3" type="ORF">C900_01340</name>
</gene>